<comment type="similarity">
    <text evidence="2">Belongs to the UPF0014 family.</text>
</comment>
<evidence type="ECO:0000256" key="1">
    <source>
        <dbReference type="ARBA" id="ARBA00004141"/>
    </source>
</evidence>
<dbReference type="PANTHER" id="PTHR30028:SF0">
    <property type="entry name" value="PROTEIN ALUMINUM SENSITIVE 3"/>
    <property type="match status" value="1"/>
</dbReference>
<evidence type="ECO:0000256" key="6">
    <source>
        <dbReference type="SAM" id="Phobius"/>
    </source>
</evidence>
<keyword evidence="3 6" id="KW-0812">Transmembrane</keyword>
<sequence length="266" mass="29341">MNVTPLSVLDLAIATALVLVLAVLSLHLRLGIGGRLLISTGRMIVQLLLIGMVLQTLFTSKVWWFMVLISAVMLTAAGYEVRSRLKYRVRGFYGFGVGLGSMFISSFSVTLLTLMVILQQEPWWEPRYAIPILGMLLGNTMNGVALAADRLTSMFIEQKEMIEQRLMLGETWPQAIGELRRDCMRTGMIPIINSMAAAGLVSLPGMMTGQILGGSPPVEAVKYQILIMLLIAAGAGFGVVGAIVMIERRLFDRRHRLRLQELISPH</sequence>
<dbReference type="Pfam" id="PF03649">
    <property type="entry name" value="UPF0014"/>
    <property type="match status" value="1"/>
</dbReference>
<feature type="transmembrane region" description="Helical" evidence="6">
    <location>
        <begin position="191"/>
        <end position="213"/>
    </location>
</feature>
<dbReference type="RefSeq" id="WP_284153464.1">
    <property type="nucleotide sequence ID" value="NZ_AP025516.1"/>
</dbReference>
<proteinExistence type="inferred from homology"/>
<feature type="transmembrane region" description="Helical" evidence="6">
    <location>
        <begin position="36"/>
        <end position="56"/>
    </location>
</feature>
<name>A0ABM7W631_9BACT</name>
<evidence type="ECO:0000313" key="7">
    <source>
        <dbReference type="EMBL" id="BDD86370.1"/>
    </source>
</evidence>
<feature type="transmembrane region" description="Helical" evidence="6">
    <location>
        <begin position="225"/>
        <end position="246"/>
    </location>
</feature>
<evidence type="ECO:0000256" key="4">
    <source>
        <dbReference type="ARBA" id="ARBA00022989"/>
    </source>
</evidence>
<feature type="transmembrane region" description="Helical" evidence="6">
    <location>
        <begin position="62"/>
        <end position="79"/>
    </location>
</feature>
<protein>
    <submittedName>
        <fullName evidence="7">Iron export ABC transporter permease subunit FetB</fullName>
    </submittedName>
</protein>
<keyword evidence="8" id="KW-1185">Reference proteome</keyword>
<feature type="transmembrane region" description="Helical" evidence="6">
    <location>
        <begin position="6"/>
        <end position="24"/>
    </location>
</feature>
<accession>A0ABM7W631</accession>
<gene>
    <name evidence="7" type="ORF">DPPLL_07350</name>
</gene>
<keyword evidence="5 6" id="KW-0472">Membrane</keyword>
<evidence type="ECO:0000256" key="2">
    <source>
        <dbReference type="ARBA" id="ARBA00005268"/>
    </source>
</evidence>
<keyword evidence="4 6" id="KW-1133">Transmembrane helix</keyword>
<evidence type="ECO:0000313" key="8">
    <source>
        <dbReference type="Proteomes" id="UP000830055"/>
    </source>
</evidence>
<dbReference type="InterPro" id="IPR005226">
    <property type="entry name" value="UPF0014_fam"/>
</dbReference>
<dbReference type="PANTHER" id="PTHR30028">
    <property type="entry name" value="UPF0014 INNER MEMBRANE PROTEIN YBBM-RELATED"/>
    <property type="match status" value="1"/>
</dbReference>
<organism evidence="7 8">
    <name type="scientific">Desulfofustis limnaeus</name>
    <dbReference type="NCBI Taxonomy" id="2740163"/>
    <lineage>
        <taxon>Bacteria</taxon>
        <taxon>Pseudomonadati</taxon>
        <taxon>Thermodesulfobacteriota</taxon>
        <taxon>Desulfobulbia</taxon>
        <taxon>Desulfobulbales</taxon>
        <taxon>Desulfocapsaceae</taxon>
        <taxon>Desulfofustis</taxon>
    </lineage>
</organism>
<reference evidence="7 8" key="1">
    <citation type="submission" date="2022-01" db="EMBL/GenBank/DDBJ databases">
        <title>Desulfofustis limnae sp. nov., a novel mesophilic sulfate-reducing bacterium isolated from marsh soil.</title>
        <authorList>
            <person name="Watanabe M."/>
            <person name="Takahashi A."/>
            <person name="Kojima H."/>
            <person name="Fukui M."/>
        </authorList>
    </citation>
    <scope>NUCLEOTIDE SEQUENCE [LARGE SCALE GENOMIC DNA]</scope>
    <source>
        <strain evidence="7 8">PPLL</strain>
    </source>
</reference>
<dbReference type="EMBL" id="AP025516">
    <property type="protein sequence ID" value="BDD86370.1"/>
    <property type="molecule type" value="Genomic_DNA"/>
</dbReference>
<evidence type="ECO:0000256" key="3">
    <source>
        <dbReference type="ARBA" id="ARBA00022692"/>
    </source>
</evidence>
<comment type="subcellular location">
    <subcellularLocation>
        <location evidence="1">Membrane</location>
        <topology evidence="1">Multi-pass membrane protein</topology>
    </subcellularLocation>
</comment>
<dbReference type="Proteomes" id="UP000830055">
    <property type="component" value="Chromosome"/>
</dbReference>
<feature type="transmembrane region" description="Helical" evidence="6">
    <location>
        <begin position="128"/>
        <end position="148"/>
    </location>
</feature>
<evidence type="ECO:0000256" key="5">
    <source>
        <dbReference type="ARBA" id="ARBA00023136"/>
    </source>
</evidence>
<feature type="transmembrane region" description="Helical" evidence="6">
    <location>
        <begin position="91"/>
        <end position="116"/>
    </location>
</feature>